<dbReference type="PANTHER" id="PTHR33477">
    <property type="entry name" value="P-LOOP NTPASE DOMAIN-CONTAINING PROTEIN LPA1 HOMOLOG 1"/>
    <property type="match status" value="1"/>
</dbReference>
<dbReference type="GO" id="GO:0016301">
    <property type="term" value="F:kinase activity"/>
    <property type="evidence" value="ECO:0007669"/>
    <property type="project" value="UniProtKB-KW"/>
</dbReference>
<dbReference type="EC" id="2.7.2.16" evidence="5"/>
<dbReference type="RefSeq" id="WP_004033138.1">
    <property type="nucleotide sequence ID" value="NZ_CAABOX010000001.1"/>
</dbReference>
<dbReference type="Proteomes" id="UP000232133">
    <property type="component" value="Chromosome"/>
</dbReference>
<dbReference type="InterPro" id="IPR020872">
    <property type="entry name" value="2PKG"/>
</dbReference>
<evidence type="ECO:0000256" key="1">
    <source>
        <dbReference type="ARBA" id="ARBA00022679"/>
    </source>
</evidence>
<evidence type="ECO:0000256" key="2">
    <source>
        <dbReference type="ARBA" id="ARBA00022741"/>
    </source>
</evidence>
<organism evidence="7 8">
    <name type="scientific">Methanobrevibacter smithii</name>
    <dbReference type="NCBI Taxonomy" id="2173"/>
    <lineage>
        <taxon>Archaea</taxon>
        <taxon>Methanobacteriati</taxon>
        <taxon>Methanobacteriota</taxon>
        <taxon>Methanomada group</taxon>
        <taxon>Methanobacteria</taxon>
        <taxon>Methanobacteriales</taxon>
        <taxon>Methanobacteriaceae</taxon>
        <taxon>Methanobrevibacter</taxon>
    </lineage>
</organism>
<dbReference type="Gene3D" id="3.40.50.300">
    <property type="entry name" value="P-loop containing nucleotide triphosphate hydrolases"/>
    <property type="match status" value="1"/>
</dbReference>
<sequence>MIMIKGAVGKKEYKEPFSKGIMARSLHITDLGHDEAYEIASCIENKLLEENISEISIEDLAIFVTNYLKNYVDPVLAEKYIKWRNVRKSKEPLIILIGGASGVGTSSMAFELASRLGLKNLISTDMIREVMRKIVSKELSPVIHKSSFNAYESIRTPLLGPDPVVEGFISHVDVVNVGVEAVIERALKEGISIIIEGVHIVPGFIKEDLIRKSNVILFTLIVRDEDTHKSRFYSRCRQPWVKRSLDNYLSNFHLIRKTQSFMIDQAIKHNSKIIDNVDVKYTIDIMVNDIIEKYGGSYDVRQESKGNNDN</sequence>
<evidence type="ECO:0000256" key="3">
    <source>
        <dbReference type="ARBA" id="ARBA00022777"/>
    </source>
</evidence>
<dbReference type="PROSITE" id="PS51161">
    <property type="entry name" value="ATP_CONE"/>
    <property type="match status" value="1"/>
</dbReference>
<dbReference type="EMBL" id="CP017803">
    <property type="protein sequence ID" value="ATZ59994.1"/>
    <property type="molecule type" value="Genomic_DNA"/>
</dbReference>
<dbReference type="Pfam" id="PF03477">
    <property type="entry name" value="ATP-cone"/>
    <property type="match status" value="1"/>
</dbReference>
<evidence type="ECO:0000256" key="4">
    <source>
        <dbReference type="ARBA" id="ARBA00022840"/>
    </source>
</evidence>
<comment type="function">
    <text evidence="5">Catalyzes the phosphorylation of 2-phosphoglycerate to 2,3-diphosphoglycerate. Involved in the biosynthesis of cyclic 2,3-bisphosphoglycerate, a thermoprotectant.</text>
</comment>
<dbReference type="SUPFAM" id="SSF52540">
    <property type="entry name" value="P-loop containing nucleoside triphosphate hydrolases"/>
    <property type="match status" value="1"/>
</dbReference>
<evidence type="ECO:0000313" key="8">
    <source>
        <dbReference type="Proteomes" id="UP000232133"/>
    </source>
</evidence>
<gene>
    <name evidence="5" type="primary">pgk2</name>
    <name evidence="7" type="ORF">BK798_05935</name>
</gene>
<dbReference type="NCBIfam" id="NF003259">
    <property type="entry name" value="PRK04220.1"/>
    <property type="match status" value="1"/>
</dbReference>
<keyword evidence="3 5" id="KW-0418">Kinase</keyword>
<dbReference type="HAMAP" id="MF_00769">
    <property type="entry name" value="2PGK"/>
    <property type="match status" value="1"/>
</dbReference>
<dbReference type="InterPro" id="IPR027417">
    <property type="entry name" value="P-loop_NTPase"/>
</dbReference>
<name>A0A2H4U7B8_METSM</name>
<keyword evidence="1 5" id="KW-0808">Transferase</keyword>
<evidence type="ECO:0000256" key="5">
    <source>
        <dbReference type="HAMAP-Rule" id="MF_00769"/>
    </source>
</evidence>
<dbReference type="GO" id="GO:0016774">
    <property type="term" value="F:phosphotransferase activity, carboxyl group as acceptor"/>
    <property type="evidence" value="ECO:0007669"/>
    <property type="project" value="UniProtKB-UniRule"/>
</dbReference>
<evidence type="ECO:0000313" key="7">
    <source>
        <dbReference type="EMBL" id="ATZ59994.1"/>
    </source>
</evidence>
<dbReference type="OMA" id="EMPFSKG"/>
<dbReference type="GeneID" id="78817422"/>
<accession>A0A2H4U7B8</accession>
<comment type="catalytic activity">
    <reaction evidence="5">
        <text>(2R)-2-phosphoglycerate + ATP = (2R)-2,3-bisphosphoglycerate + ADP + H(+)</text>
        <dbReference type="Rhea" id="RHEA:42408"/>
        <dbReference type="ChEBI" id="CHEBI:15378"/>
        <dbReference type="ChEBI" id="CHEBI:30616"/>
        <dbReference type="ChEBI" id="CHEBI:58248"/>
        <dbReference type="ChEBI" id="CHEBI:58289"/>
        <dbReference type="ChEBI" id="CHEBI:456216"/>
        <dbReference type="EC" id="2.7.2.16"/>
    </reaction>
</comment>
<evidence type="ECO:0000259" key="6">
    <source>
        <dbReference type="PROSITE" id="PS51161"/>
    </source>
</evidence>
<dbReference type="InterPro" id="IPR005144">
    <property type="entry name" value="ATP-cone_dom"/>
</dbReference>
<proteinExistence type="inferred from homology"/>
<dbReference type="AlphaFoldDB" id="A0A2H4U7B8"/>
<keyword evidence="4 5" id="KW-0067">ATP-binding</keyword>
<protein>
    <recommendedName>
        <fullName evidence="5">2-phosphoglycerate kinase</fullName>
        <shortName evidence="5">2PGK</shortName>
        <ecNumber evidence="5">2.7.2.16</ecNumber>
    </recommendedName>
</protein>
<comment type="cofactor">
    <cofactor evidence="5">
        <name>a divalent metal cation</name>
        <dbReference type="ChEBI" id="CHEBI:60240"/>
    </cofactor>
</comment>
<dbReference type="GO" id="GO:0005524">
    <property type="term" value="F:ATP binding"/>
    <property type="evidence" value="ECO:0007669"/>
    <property type="project" value="UniProtKB-UniRule"/>
</dbReference>
<comment type="pathway">
    <text evidence="5">Thermoadapter biosynthesis; cyclic 2,3-diphosphoglycerate biosynthesis; cyclic 2,3-diphosphoglycerate from 2-phospho-D-glycerate: step 1/2.</text>
</comment>
<reference evidence="7 8" key="1">
    <citation type="submission" date="2016-10" db="EMBL/GenBank/DDBJ databases">
        <authorList>
            <person name="Varghese N."/>
        </authorList>
    </citation>
    <scope>NUCLEOTIDE SEQUENCE [LARGE SCALE GENOMIC DNA]</scope>
    <source>
        <strain evidence="7 8">KB11</strain>
    </source>
</reference>
<dbReference type="UniPathway" id="UPA00551">
    <property type="reaction ID" value="UER00609"/>
</dbReference>
<comment type="similarity">
    <text evidence="5">Belongs to the 2-phosphoglycerate kinase family.</text>
</comment>
<feature type="domain" description="ATP-cone" evidence="6">
    <location>
        <begin position="1"/>
        <end position="91"/>
    </location>
</feature>
<dbReference type="PANTHER" id="PTHR33477:SF3">
    <property type="entry name" value="P-LOOP NTPASE DOMAIN-CONTAINING PROTEIN LPA1 HOMOLOG 1"/>
    <property type="match status" value="1"/>
</dbReference>
<keyword evidence="2 5" id="KW-0547">Nucleotide-binding</keyword>